<keyword evidence="2" id="KW-1185">Reference proteome</keyword>
<name>A0ACB9RHF5_9MYRT</name>
<dbReference type="EMBL" id="CM042883">
    <property type="protein sequence ID" value="KAI4378279.1"/>
    <property type="molecule type" value="Genomic_DNA"/>
</dbReference>
<gene>
    <name evidence="1" type="ORF">MLD38_015779</name>
</gene>
<organism evidence="1 2">
    <name type="scientific">Melastoma candidum</name>
    <dbReference type="NCBI Taxonomy" id="119954"/>
    <lineage>
        <taxon>Eukaryota</taxon>
        <taxon>Viridiplantae</taxon>
        <taxon>Streptophyta</taxon>
        <taxon>Embryophyta</taxon>
        <taxon>Tracheophyta</taxon>
        <taxon>Spermatophyta</taxon>
        <taxon>Magnoliopsida</taxon>
        <taxon>eudicotyledons</taxon>
        <taxon>Gunneridae</taxon>
        <taxon>Pentapetalae</taxon>
        <taxon>rosids</taxon>
        <taxon>malvids</taxon>
        <taxon>Myrtales</taxon>
        <taxon>Melastomataceae</taxon>
        <taxon>Melastomatoideae</taxon>
        <taxon>Melastomateae</taxon>
        <taxon>Melastoma</taxon>
    </lineage>
</organism>
<comment type="caution">
    <text evidence="1">The sequence shown here is derived from an EMBL/GenBank/DDBJ whole genome shotgun (WGS) entry which is preliminary data.</text>
</comment>
<evidence type="ECO:0000313" key="1">
    <source>
        <dbReference type="EMBL" id="KAI4378279.1"/>
    </source>
</evidence>
<reference evidence="2" key="1">
    <citation type="journal article" date="2023" name="Front. Plant Sci.">
        <title>Chromosomal-level genome assembly of Melastoma candidum provides insights into trichome evolution.</title>
        <authorList>
            <person name="Zhong Y."/>
            <person name="Wu W."/>
            <person name="Sun C."/>
            <person name="Zou P."/>
            <person name="Liu Y."/>
            <person name="Dai S."/>
            <person name="Zhou R."/>
        </authorList>
    </citation>
    <scope>NUCLEOTIDE SEQUENCE [LARGE SCALE GENOMIC DNA]</scope>
</reference>
<evidence type="ECO:0000313" key="2">
    <source>
        <dbReference type="Proteomes" id="UP001057402"/>
    </source>
</evidence>
<sequence length="166" mass="18775">MTPRRRAMGPVPHLRCRRGPPWRQLQCLHRPRFPGFLPKSSGLGCFLELCASRVAVLSHRNLTVVQSSHGGCLRPSNLGMTPEEHCIFIISTGQLVPSQVNCLVVNRLRRSWRFYQDLSFCIAYDGSMVESSSCCNPDTQQAIEISKREDLNKMVGMLLFRTLLTT</sequence>
<accession>A0ACB9RHF5</accession>
<proteinExistence type="predicted"/>
<protein>
    <submittedName>
        <fullName evidence="1">Uncharacterized protein</fullName>
    </submittedName>
</protein>
<dbReference type="Proteomes" id="UP001057402">
    <property type="component" value="Chromosome 4"/>
</dbReference>